<evidence type="ECO:0000313" key="9">
    <source>
        <dbReference type="Proteomes" id="UP000663864"/>
    </source>
</evidence>
<dbReference type="Pfam" id="PF13833">
    <property type="entry name" value="EF-hand_8"/>
    <property type="match status" value="1"/>
</dbReference>
<dbReference type="InterPro" id="IPR002048">
    <property type="entry name" value="EF_hand_dom"/>
</dbReference>
<dbReference type="PANTHER" id="PTHR23055">
    <property type="entry name" value="CALCIUM BINDING PROTEINS"/>
    <property type="match status" value="1"/>
</dbReference>
<comment type="similarity">
    <text evidence="1">Belongs to the recoverin family.</text>
</comment>
<dbReference type="InterPro" id="IPR028846">
    <property type="entry name" value="Recoverin"/>
</dbReference>
<reference evidence="8" key="1">
    <citation type="submission" date="2021-02" db="EMBL/GenBank/DDBJ databases">
        <authorList>
            <person name="Nowell W R."/>
        </authorList>
    </citation>
    <scope>NUCLEOTIDE SEQUENCE</scope>
</reference>
<evidence type="ECO:0000256" key="1">
    <source>
        <dbReference type="ARBA" id="ARBA00006049"/>
    </source>
</evidence>
<dbReference type="PROSITE" id="PS50222">
    <property type="entry name" value="EF_HAND_2"/>
    <property type="match status" value="2"/>
</dbReference>
<feature type="domain" description="EF-hand" evidence="7">
    <location>
        <begin position="88"/>
        <end position="123"/>
    </location>
</feature>
<evidence type="ECO:0000256" key="5">
    <source>
        <dbReference type="ARBA" id="ARBA00022837"/>
    </source>
</evidence>
<dbReference type="AlphaFoldDB" id="A0A815CLH2"/>
<dbReference type="Pfam" id="PF13202">
    <property type="entry name" value="EF-hand_5"/>
    <property type="match status" value="1"/>
</dbReference>
<dbReference type="SUPFAM" id="SSF47473">
    <property type="entry name" value="EF-hand"/>
    <property type="match status" value="1"/>
</dbReference>
<organism evidence="8 9">
    <name type="scientific">Rotaria sordida</name>
    <dbReference type="NCBI Taxonomy" id="392033"/>
    <lineage>
        <taxon>Eukaryota</taxon>
        <taxon>Metazoa</taxon>
        <taxon>Spiralia</taxon>
        <taxon>Gnathifera</taxon>
        <taxon>Rotifera</taxon>
        <taxon>Eurotatoria</taxon>
        <taxon>Bdelloidea</taxon>
        <taxon>Philodinida</taxon>
        <taxon>Philodinidae</taxon>
        <taxon>Rotaria</taxon>
    </lineage>
</organism>
<keyword evidence="5" id="KW-0106">Calcium</keyword>
<dbReference type="EMBL" id="CAJNOT010002118">
    <property type="protein sequence ID" value="CAF1285886.1"/>
    <property type="molecule type" value="Genomic_DNA"/>
</dbReference>
<evidence type="ECO:0000259" key="7">
    <source>
        <dbReference type="PROSITE" id="PS50222"/>
    </source>
</evidence>
<sequence>MNAFTQINMLYFEENGKKIRNIYAEFLQECPNGKMDKKAFIKFYKKIDETKGTDTVCNGVFSVLDTDQNGTIDFGEFLLAVGILSPGDLDIRLDFMFDMCDVSNDGYVDKKEFSNWITVAVLLVQETKKQDNMGPRAMGLHIPPISNRISNIS</sequence>
<accession>A0A815CLH2</accession>
<keyword evidence="2" id="KW-0519">Myristate</keyword>
<evidence type="ECO:0000256" key="3">
    <source>
        <dbReference type="ARBA" id="ARBA00022723"/>
    </source>
</evidence>
<feature type="domain" description="EF-hand" evidence="7">
    <location>
        <begin position="52"/>
        <end position="87"/>
    </location>
</feature>
<evidence type="ECO:0000256" key="2">
    <source>
        <dbReference type="ARBA" id="ARBA00022707"/>
    </source>
</evidence>
<dbReference type="PROSITE" id="PS00018">
    <property type="entry name" value="EF_HAND_1"/>
    <property type="match status" value="2"/>
</dbReference>
<dbReference type="Proteomes" id="UP000663864">
    <property type="component" value="Unassembled WGS sequence"/>
</dbReference>
<protein>
    <recommendedName>
        <fullName evidence="7">EF-hand domain-containing protein</fullName>
    </recommendedName>
</protein>
<keyword evidence="4" id="KW-0677">Repeat</keyword>
<evidence type="ECO:0000256" key="6">
    <source>
        <dbReference type="ARBA" id="ARBA00023288"/>
    </source>
</evidence>
<dbReference type="PANTHER" id="PTHR23055:SF178">
    <property type="entry name" value="NEUROCALCIN HOMOLOG"/>
    <property type="match status" value="1"/>
</dbReference>
<dbReference type="Gene3D" id="1.10.238.10">
    <property type="entry name" value="EF-hand"/>
    <property type="match status" value="1"/>
</dbReference>
<keyword evidence="6" id="KW-0449">Lipoprotein</keyword>
<dbReference type="SMART" id="SM00054">
    <property type="entry name" value="EFh"/>
    <property type="match status" value="2"/>
</dbReference>
<gene>
    <name evidence="8" type="ORF">ZHD862_LOCUS27184</name>
</gene>
<keyword evidence="3" id="KW-0479">Metal-binding</keyword>
<dbReference type="GO" id="GO:0005509">
    <property type="term" value="F:calcium ion binding"/>
    <property type="evidence" value="ECO:0007669"/>
    <property type="project" value="InterPro"/>
</dbReference>
<dbReference type="CDD" id="cd00051">
    <property type="entry name" value="EFh"/>
    <property type="match status" value="1"/>
</dbReference>
<name>A0A815CLH2_9BILA</name>
<dbReference type="InterPro" id="IPR018247">
    <property type="entry name" value="EF_Hand_1_Ca_BS"/>
</dbReference>
<evidence type="ECO:0000313" key="8">
    <source>
        <dbReference type="EMBL" id="CAF1285886.1"/>
    </source>
</evidence>
<dbReference type="InterPro" id="IPR011992">
    <property type="entry name" value="EF-hand-dom_pair"/>
</dbReference>
<evidence type="ECO:0000256" key="4">
    <source>
        <dbReference type="ARBA" id="ARBA00022737"/>
    </source>
</evidence>
<comment type="caution">
    <text evidence="8">The sequence shown here is derived from an EMBL/GenBank/DDBJ whole genome shotgun (WGS) entry which is preliminary data.</text>
</comment>
<proteinExistence type="inferred from homology"/>
<dbReference type="PRINTS" id="PR00450">
    <property type="entry name" value="RECOVERIN"/>
</dbReference>